<dbReference type="Proteomes" id="UP000581206">
    <property type="component" value="Unassembled WGS sequence"/>
</dbReference>
<dbReference type="NCBIfam" id="TIGR04089">
    <property type="entry name" value="exp_by_SipW_III"/>
    <property type="match status" value="1"/>
</dbReference>
<dbReference type="RefSeq" id="WP_168631546.1">
    <property type="nucleotide sequence ID" value="NZ_BONL01000021.1"/>
</dbReference>
<keyword evidence="2" id="KW-1185">Reference proteome</keyword>
<sequence>MTGGSRIRRLIPPALATVVVAVLLLGGTMALWAANAEFGGGQVIAGDLALTSGATTWEQVTPGVSSPRSGQFDGSVPQDFFTMPGDVIEIRQPVTTELTGDNLSAGMTVRFADPSAVAPDIAAGRIDVGFVVLDDAGTQVAPATGAAELGSTVAVPGLTGADAGVTDDWTVVIRVDVLGDYVWTDGDPAAGTGLWSTGEVLVELQQVRQGAGFGGAA</sequence>
<protein>
    <submittedName>
        <fullName evidence="1">Alternate-type signal peptide domain-containing protein</fullName>
    </submittedName>
</protein>
<dbReference type="AlphaFoldDB" id="A0A7X6KYN9"/>
<name>A0A7X6KYN9_9CELL</name>
<proteinExistence type="predicted"/>
<evidence type="ECO:0000313" key="2">
    <source>
        <dbReference type="Proteomes" id="UP000581206"/>
    </source>
</evidence>
<accession>A0A7X6KYN9</accession>
<organism evidence="1 2">
    <name type="scientific">Cellulomonas denverensis</name>
    <dbReference type="NCBI Taxonomy" id="264297"/>
    <lineage>
        <taxon>Bacteria</taxon>
        <taxon>Bacillati</taxon>
        <taxon>Actinomycetota</taxon>
        <taxon>Actinomycetes</taxon>
        <taxon>Micrococcales</taxon>
        <taxon>Cellulomonadaceae</taxon>
        <taxon>Cellulomonas</taxon>
    </lineage>
</organism>
<gene>
    <name evidence="1" type="ORF">HGA03_17325</name>
</gene>
<dbReference type="InterPro" id="IPR024006">
    <property type="entry name" value="Alt_signal_exp_actinobact"/>
</dbReference>
<dbReference type="EMBL" id="JAAXOX010000015">
    <property type="protein sequence ID" value="NKY24424.1"/>
    <property type="molecule type" value="Genomic_DNA"/>
</dbReference>
<comment type="caution">
    <text evidence="1">The sequence shown here is derived from an EMBL/GenBank/DDBJ whole genome shotgun (WGS) entry which is preliminary data.</text>
</comment>
<evidence type="ECO:0000313" key="1">
    <source>
        <dbReference type="EMBL" id="NKY24424.1"/>
    </source>
</evidence>
<reference evidence="1 2" key="1">
    <citation type="submission" date="2020-04" db="EMBL/GenBank/DDBJ databases">
        <title>MicrobeNet Type strains.</title>
        <authorList>
            <person name="Nicholson A.C."/>
        </authorList>
    </citation>
    <scope>NUCLEOTIDE SEQUENCE [LARGE SCALE GENOMIC DNA]</scope>
    <source>
        <strain evidence="1 2">ATCC BAA-788</strain>
    </source>
</reference>